<dbReference type="Proteomes" id="UP000288716">
    <property type="component" value="Unassembled WGS sequence"/>
</dbReference>
<feature type="compositionally biased region" description="Acidic residues" evidence="5">
    <location>
        <begin position="333"/>
        <end position="347"/>
    </location>
</feature>
<dbReference type="AlphaFoldDB" id="A0A443SG14"/>
<proteinExistence type="inferred from homology"/>
<dbReference type="InterPro" id="IPR006709">
    <property type="entry name" value="SSU_processome_Utp14"/>
</dbReference>
<feature type="compositionally biased region" description="Basic and acidic residues" evidence="5">
    <location>
        <begin position="354"/>
        <end position="367"/>
    </location>
</feature>
<comment type="caution">
    <text evidence="6">The sequence shown here is derived from an EMBL/GenBank/DDBJ whole genome shotgun (WGS) entry which is preliminary data.</text>
</comment>
<feature type="non-terminal residue" evidence="6">
    <location>
        <position position="572"/>
    </location>
</feature>
<comment type="subcellular location">
    <subcellularLocation>
        <location evidence="1">Nucleus</location>
        <location evidence="1">Nucleolus</location>
    </subcellularLocation>
</comment>
<keyword evidence="3" id="KW-0597">Phosphoprotein</keyword>
<evidence type="ECO:0000256" key="1">
    <source>
        <dbReference type="ARBA" id="ARBA00004604"/>
    </source>
</evidence>
<dbReference type="VEuPathDB" id="VectorBase:LDEU005608"/>
<organism evidence="6 7">
    <name type="scientific">Leptotrombidium deliense</name>
    <dbReference type="NCBI Taxonomy" id="299467"/>
    <lineage>
        <taxon>Eukaryota</taxon>
        <taxon>Metazoa</taxon>
        <taxon>Ecdysozoa</taxon>
        <taxon>Arthropoda</taxon>
        <taxon>Chelicerata</taxon>
        <taxon>Arachnida</taxon>
        <taxon>Acari</taxon>
        <taxon>Acariformes</taxon>
        <taxon>Trombidiformes</taxon>
        <taxon>Prostigmata</taxon>
        <taxon>Anystina</taxon>
        <taxon>Parasitengona</taxon>
        <taxon>Trombiculoidea</taxon>
        <taxon>Trombiculidae</taxon>
        <taxon>Leptotrombidium</taxon>
    </lineage>
</organism>
<sequence length="572" mass="66304">MKFKEKVLSSIEETQNKNEVELKDIDEELDEDLSTHNALLESVSKLNKRAKKKLRTEPSASISVNDLGKAHGKEGRLKLHELVKTVKDVSLRKQFQKVERKKLLKIPVTDPVAERITRATGYTEAKRHVSKWNSIVRANRNAEQLEFPLNEPTLRVESSQEFVSRFQPKTDLEKEVHELLNKSANNITSDRMLTEAEEKYLKAMNIEEARMRHKELQRMRALLSYQEAKMKRQSRIKSKKFHRIMKKDKLKQEMKKFEELKLTAPELAAKQLEGLDKLRALERASLKHKNTGKSAKQRLLRSKHDKNARDALAEQAEIAKQMTKKFVDKADNDSEDEKYFEEADEEEPNARQVLESEKKDEDKKIEESEGVSLDPRNFLTVKSTKLLSALPDFDENGINESELLVDDEEKEQRQLIKEAFAEDDVINDFKEEKMDTVEKEKAKDVNLYLPGWGQWGGAGISTDSKKKERFTRKAAKKKRKDSNLGNVIISEKKDDVIAKYMIKEIPFPFTSVSEFEKSIRHPIGHNWNPETAFKKIIEPKVVTKMGRIIEPMNEDMLIKYKKDKEAAMEAKT</sequence>
<keyword evidence="4" id="KW-0539">Nucleus</keyword>
<dbReference type="OrthoDB" id="277439at2759"/>
<evidence type="ECO:0000313" key="6">
    <source>
        <dbReference type="EMBL" id="RWS26432.1"/>
    </source>
</evidence>
<evidence type="ECO:0000256" key="4">
    <source>
        <dbReference type="ARBA" id="ARBA00023242"/>
    </source>
</evidence>
<accession>A0A443SG14</accession>
<evidence type="ECO:0000256" key="2">
    <source>
        <dbReference type="ARBA" id="ARBA00007774"/>
    </source>
</evidence>
<gene>
    <name evidence="6" type="ORF">B4U80_03688</name>
</gene>
<evidence type="ECO:0000256" key="5">
    <source>
        <dbReference type="SAM" id="MobiDB-lite"/>
    </source>
</evidence>
<dbReference type="EMBL" id="NCKV01002761">
    <property type="protein sequence ID" value="RWS26432.1"/>
    <property type="molecule type" value="Genomic_DNA"/>
</dbReference>
<keyword evidence="7" id="KW-1185">Reference proteome</keyword>
<protein>
    <submittedName>
        <fullName evidence="6">U3 small nucleolar RNA-associated protein 14 A-like protein</fullName>
    </submittedName>
</protein>
<reference evidence="6 7" key="1">
    <citation type="journal article" date="2018" name="Gigascience">
        <title>Genomes of trombidid mites reveal novel predicted allergens and laterally-transferred genes associated with secondary metabolism.</title>
        <authorList>
            <person name="Dong X."/>
            <person name="Chaisiri K."/>
            <person name="Xia D."/>
            <person name="Armstrong S.D."/>
            <person name="Fang Y."/>
            <person name="Donnelly M.J."/>
            <person name="Kadowaki T."/>
            <person name="McGarry J.W."/>
            <person name="Darby A.C."/>
            <person name="Makepeace B.L."/>
        </authorList>
    </citation>
    <scope>NUCLEOTIDE SEQUENCE [LARGE SCALE GENOMIC DNA]</scope>
    <source>
        <strain evidence="6">UoL-UT</strain>
    </source>
</reference>
<dbReference type="GO" id="GO:0032040">
    <property type="term" value="C:small-subunit processome"/>
    <property type="evidence" value="ECO:0007669"/>
    <property type="project" value="InterPro"/>
</dbReference>
<dbReference type="PANTHER" id="PTHR14150">
    <property type="entry name" value="U3 SMALL NUCLEOLAR RNA-ASSOCIATED PROTEIN 14"/>
    <property type="match status" value="1"/>
</dbReference>
<dbReference type="Pfam" id="PF04615">
    <property type="entry name" value="Utp14"/>
    <property type="match status" value="1"/>
</dbReference>
<feature type="region of interest" description="Disordered" evidence="5">
    <location>
        <begin position="324"/>
        <end position="371"/>
    </location>
</feature>
<dbReference type="PANTHER" id="PTHR14150:SF12">
    <property type="entry name" value="U3 SMALL NUCLEOLAR RNA-ASSOCIATED PROTEIN 14 HOMOLOG A"/>
    <property type="match status" value="1"/>
</dbReference>
<comment type="similarity">
    <text evidence="2">Belongs to the UTP14 family.</text>
</comment>
<evidence type="ECO:0000313" key="7">
    <source>
        <dbReference type="Proteomes" id="UP000288716"/>
    </source>
</evidence>
<evidence type="ECO:0000256" key="3">
    <source>
        <dbReference type="ARBA" id="ARBA00022553"/>
    </source>
</evidence>
<name>A0A443SG14_9ACAR</name>
<dbReference type="GO" id="GO:0006364">
    <property type="term" value="P:rRNA processing"/>
    <property type="evidence" value="ECO:0007669"/>
    <property type="project" value="InterPro"/>
</dbReference>
<dbReference type="STRING" id="299467.A0A443SG14"/>